<evidence type="ECO:0000256" key="3">
    <source>
        <dbReference type="SAM" id="MobiDB-lite"/>
    </source>
</evidence>
<dbReference type="PANTHER" id="PTHR43158:SF2">
    <property type="entry name" value="SKFA PEPTIDE EXPORT ATP-BINDING PROTEIN SKFE"/>
    <property type="match status" value="1"/>
</dbReference>
<dbReference type="PROSITE" id="PS50893">
    <property type="entry name" value="ABC_TRANSPORTER_2"/>
    <property type="match status" value="1"/>
</dbReference>
<gene>
    <name evidence="5" type="ORF">Cvel_17483</name>
</gene>
<feature type="compositionally biased region" description="Gly residues" evidence="3">
    <location>
        <begin position="354"/>
        <end position="371"/>
    </location>
</feature>
<evidence type="ECO:0000256" key="1">
    <source>
        <dbReference type="ARBA" id="ARBA00022741"/>
    </source>
</evidence>
<dbReference type="InterPro" id="IPR003593">
    <property type="entry name" value="AAA+_ATPase"/>
</dbReference>
<dbReference type="GO" id="GO:0016887">
    <property type="term" value="F:ATP hydrolysis activity"/>
    <property type="evidence" value="ECO:0007669"/>
    <property type="project" value="InterPro"/>
</dbReference>
<dbReference type="SMART" id="SM00382">
    <property type="entry name" value="AAA"/>
    <property type="match status" value="1"/>
</dbReference>
<organism evidence="5">
    <name type="scientific">Chromera velia CCMP2878</name>
    <dbReference type="NCBI Taxonomy" id="1169474"/>
    <lineage>
        <taxon>Eukaryota</taxon>
        <taxon>Sar</taxon>
        <taxon>Alveolata</taxon>
        <taxon>Colpodellida</taxon>
        <taxon>Chromeraceae</taxon>
        <taxon>Chromera</taxon>
    </lineage>
</organism>
<dbReference type="SUPFAM" id="SSF52540">
    <property type="entry name" value="P-loop containing nucleoside triphosphate hydrolases"/>
    <property type="match status" value="1"/>
</dbReference>
<dbReference type="VEuPathDB" id="CryptoDB:Cvel_17483"/>
<sequence>MSRPADGPLVLSPGTAHQDKKVRHEGDGGMEDVPMGGGGLGAGAEEVAISVNELNYKYVQYSENVFAGHGEHAGGKGLWNLNVDIPKGARVLVIGGNGAGKSTLLSLIGGKKMVRPPDAVTVFGRSAFNDTTLGRDVMYLGDWWKNDFFMDIPVREVVKEHVGNPRFERLCKFLDVDLDWKVARISDGQRRRCQLLANLATPKSVYLMDEVTTDLDVVGRDCLMRMLRLESEERGVTIVYATHIFDNLEGWPTHVLYLRKGQLAFFGRMQDLKEYHELRAQGHLQPLYAMVKRWLYRELEEEGRLTEFGLGEGGLPSPSPSCPSSGLPTAPSGSAPGASPSPFAPSPFAPVSGSGSGGVSMNGGTCGGGGDAPMPMES</sequence>
<dbReference type="EMBL" id="CDMZ01000439">
    <property type="protein sequence ID" value="CEM14267.1"/>
    <property type="molecule type" value="Genomic_DNA"/>
</dbReference>
<reference evidence="5" key="1">
    <citation type="submission" date="2014-11" db="EMBL/GenBank/DDBJ databases">
        <authorList>
            <person name="Otto D Thomas"/>
            <person name="Naeem Raeece"/>
        </authorList>
    </citation>
    <scope>NUCLEOTIDE SEQUENCE</scope>
</reference>
<name>A0A0G4FKC2_9ALVE</name>
<evidence type="ECO:0000259" key="4">
    <source>
        <dbReference type="PROSITE" id="PS50893"/>
    </source>
</evidence>
<feature type="compositionally biased region" description="Basic and acidic residues" evidence="3">
    <location>
        <begin position="17"/>
        <end position="27"/>
    </location>
</feature>
<proteinExistence type="predicted"/>
<dbReference type="Pfam" id="PF00005">
    <property type="entry name" value="ABC_tran"/>
    <property type="match status" value="1"/>
</dbReference>
<feature type="compositionally biased region" description="Low complexity" evidence="3">
    <location>
        <begin position="322"/>
        <end position="341"/>
    </location>
</feature>
<dbReference type="InterPro" id="IPR003439">
    <property type="entry name" value="ABC_transporter-like_ATP-bd"/>
</dbReference>
<dbReference type="Gene3D" id="3.40.50.300">
    <property type="entry name" value="P-loop containing nucleotide triphosphate hydrolases"/>
    <property type="match status" value="1"/>
</dbReference>
<dbReference type="PANTHER" id="PTHR43158">
    <property type="entry name" value="SKFA PEPTIDE EXPORT ATP-BINDING PROTEIN SKFE"/>
    <property type="match status" value="1"/>
</dbReference>
<dbReference type="GO" id="GO:0005524">
    <property type="term" value="F:ATP binding"/>
    <property type="evidence" value="ECO:0007669"/>
    <property type="project" value="UniProtKB-KW"/>
</dbReference>
<dbReference type="PhylomeDB" id="A0A0G4FKC2"/>
<accession>A0A0G4FKC2</accession>
<dbReference type="AlphaFoldDB" id="A0A0G4FKC2"/>
<evidence type="ECO:0000313" key="5">
    <source>
        <dbReference type="EMBL" id="CEM14267.1"/>
    </source>
</evidence>
<evidence type="ECO:0000256" key="2">
    <source>
        <dbReference type="ARBA" id="ARBA00022840"/>
    </source>
</evidence>
<keyword evidence="1" id="KW-0547">Nucleotide-binding</keyword>
<dbReference type="InterPro" id="IPR027417">
    <property type="entry name" value="P-loop_NTPase"/>
</dbReference>
<feature type="domain" description="ABC transporter" evidence="4">
    <location>
        <begin position="59"/>
        <end position="285"/>
    </location>
</feature>
<feature type="region of interest" description="Disordered" evidence="3">
    <location>
        <begin position="308"/>
        <end position="378"/>
    </location>
</feature>
<feature type="region of interest" description="Disordered" evidence="3">
    <location>
        <begin position="1"/>
        <end position="29"/>
    </location>
</feature>
<keyword evidence="2" id="KW-0067">ATP-binding</keyword>
<protein>
    <recommendedName>
        <fullName evidence="4">ABC transporter domain-containing protein</fullName>
    </recommendedName>
</protein>